<evidence type="ECO:0000313" key="8">
    <source>
        <dbReference type="EMBL" id="CUA75378.1"/>
    </source>
</evidence>
<accession>A0A0K6G9T0</accession>
<dbReference type="Proteomes" id="UP000044841">
    <property type="component" value="Unassembled WGS sequence"/>
</dbReference>
<dbReference type="CDD" id="cd12148">
    <property type="entry name" value="fungal_TF_MHR"/>
    <property type="match status" value="1"/>
</dbReference>
<feature type="region of interest" description="Disordered" evidence="7">
    <location>
        <begin position="57"/>
        <end position="93"/>
    </location>
</feature>
<dbReference type="PANTHER" id="PTHR31313:SF81">
    <property type="entry name" value="TY1 ENHANCER ACTIVATOR"/>
    <property type="match status" value="1"/>
</dbReference>
<keyword evidence="5" id="KW-0804">Transcription</keyword>
<keyword evidence="6" id="KW-0539">Nucleus</keyword>
<evidence type="ECO:0000256" key="1">
    <source>
        <dbReference type="ARBA" id="ARBA00022723"/>
    </source>
</evidence>
<name>A0A0K6G9T0_9AGAM</name>
<dbReference type="GO" id="GO:0003677">
    <property type="term" value="F:DNA binding"/>
    <property type="evidence" value="ECO:0007669"/>
    <property type="project" value="UniProtKB-KW"/>
</dbReference>
<evidence type="ECO:0000256" key="6">
    <source>
        <dbReference type="ARBA" id="ARBA00023242"/>
    </source>
</evidence>
<dbReference type="AlphaFoldDB" id="A0A0K6G9T0"/>
<evidence type="ECO:0000256" key="2">
    <source>
        <dbReference type="ARBA" id="ARBA00022833"/>
    </source>
</evidence>
<evidence type="ECO:0008006" key="10">
    <source>
        <dbReference type="Google" id="ProtNLM"/>
    </source>
</evidence>
<reference evidence="8 9" key="1">
    <citation type="submission" date="2015-07" db="EMBL/GenBank/DDBJ databases">
        <authorList>
            <person name="Noorani M."/>
        </authorList>
    </citation>
    <scope>NUCLEOTIDE SEQUENCE [LARGE SCALE GENOMIC DNA]</scope>
    <source>
        <strain evidence="8">BBA 69670</strain>
    </source>
</reference>
<evidence type="ECO:0000256" key="7">
    <source>
        <dbReference type="SAM" id="MobiDB-lite"/>
    </source>
</evidence>
<keyword evidence="4" id="KW-0238">DNA-binding</keyword>
<keyword evidence="3" id="KW-0805">Transcription regulation</keyword>
<dbReference type="PANTHER" id="PTHR31313">
    <property type="entry name" value="TY1 ENHANCER ACTIVATOR"/>
    <property type="match status" value="1"/>
</dbReference>
<dbReference type="GO" id="GO:0046872">
    <property type="term" value="F:metal ion binding"/>
    <property type="evidence" value="ECO:0007669"/>
    <property type="project" value="UniProtKB-KW"/>
</dbReference>
<protein>
    <recommendedName>
        <fullName evidence="10">Transcription factor domain-containing protein</fullName>
    </recommendedName>
</protein>
<keyword evidence="9" id="KW-1185">Reference proteome</keyword>
<proteinExistence type="predicted"/>
<evidence type="ECO:0000256" key="4">
    <source>
        <dbReference type="ARBA" id="ARBA00023125"/>
    </source>
</evidence>
<dbReference type="InterPro" id="IPR051615">
    <property type="entry name" value="Transcr_Regulatory_Elem"/>
</dbReference>
<evidence type="ECO:0000256" key="3">
    <source>
        <dbReference type="ARBA" id="ARBA00023015"/>
    </source>
</evidence>
<sequence>MRYAPLNFGIFQRLTRPQCSWNPDTEASRPFTKQYIESLRVKVKSLESQIAELQNLSLTPSAGPHPNTPASSSLSQESLEDFQIPPSPHTSLSDPLSSIINPEFLNSSSFYSSGSRAFPSLPAFEYQYIFNIDLSLPFERQTPETQASLSCQWNRHLPNLGRDLSRIEHDVILSRYFNHGTSWLSGLVPSLFLRDMINYLSPPPTTTATHMDNYSPLIHCSLMASASALSEDTYIRAKEVRVKFATQAKNWLFDQFGNFHPTLLPSLALLAEYHTTIGERHTGYMYLGMGVRAARTVPISANNLAYTWYSWSIYVQEAFSALESGRPNQMLPPRVPIDYPTEHSGDYSSLEAETFVRTCKLAVIAMDINGNTSNDSSSIAELQSLLDAWYNLLPHRLLIHQHAAFTHPHVFCLHIAYWWITLRLHFPLYRKARTEDSDVGSDEDRSVSACNRATDVLVELFGEFHKRYNLRSFPENLLQAITLCGDTLLFKRNLTLDEALDERVKAQEGIDSCVRALQTVGETWSHALNLAVEFQARVAS</sequence>
<evidence type="ECO:0000256" key="5">
    <source>
        <dbReference type="ARBA" id="ARBA00023163"/>
    </source>
</evidence>
<gene>
    <name evidence="8" type="ORF">RSOLAG22IIIB_11701</name>
</gene>
<keyword evidence="1" id="KW-0479">Metal-binding</keyword>
<dbReference type="EMBL" id="CYGV01001541">
    <property type="protein sequence ID" value="CUA75378.1"/>
    <property type="molecule type" value="Genomic_DNA"/>
</dbReference>
<keyword evidence="2" id="KW-0862">Zinc</keyword>
<feature type="compositionally biased region" description="Polar residues" evidence="7">
    <location>
        <begin position="68"/>
        <end position="77"/>
    </location>
</feature>
<organism evidence="8 9">
    <name type="scientific">Rhizoctonia solani</name>
    <dbReference type="NCBI Taxonomy" id="456999"/>
    <lineage>
        <taxon>Eukaryota</taxon>
        <taxon>Fungi</taxon>
        <taxon>Dikarya</taxon>
        <taxon>Basidiomycota</taxon>
        <taxon>Agaricomycotina</taxon>
        <taxon>Agaricomycetes</taxon>
        <taxon>Cantharellales</taxon>
        <taxon>Ceratobasidiaceae</taxon>
        <taxon>Rhizoctonia</taxon>
    </lineage>
</organism>
<evidence type="ECO:0000313" key="9">
    <source>
        <dbReference type="Proteomes" id="UP000044841"/>
    </source>
</evidence>